<dbReference type="SUPFAM" id="SSF52087">
    <property type="entry name" value="CRAL/TRIO domain"/>
    <property type="match status" value="1"/>
</dbReference>
<feature type="compositionally biased region" description="Basic and acidic residues" evidence="1">
    <location>
        <begin position="19"/>
        <end position="29"/>
    </location>
</feature>
<gene>
    <name evidence="3" type="ORF">PAUS00366_LOCUS3782</name>
</gene>
<feature type="compositionally biased region" description="Basic and acidic residues" evidence="1">
    <location>
        <begin position="1"/>
        <end position="13"/>
    </location>
</feature>
<feature type="region of interest" description="Disordered" evidence="1">
    <location>
        <begin position="1"/>
        <end position="35"/>
    </location>
</feature>
<dbReference type="Gene3D" id="3.40.525.10">
    <property type="entry name" value="CRAL-TRIO lipid binding domain"/>
    <property type="match status" value="1"/>
</dbReference>
<name>A0A7S4ACD7_9STRA</name>
<feature type="domain" description="CRAL-TRIO" evidence="2">
    <location>
        <begin position="202"/>
        <end position="369"/>
    </location>
</feature>
<proteinExistence type="predicted"/>
<sequence length="394" mass="44648">MKEELPDSTDEVKSMTGKETNEKDVKEELPDSTDEVEVMNTEAIEKNLKEKFPDSTEAECFRFVQAATAVHKFANKKLDKEQLIGDTASEKLGEYLEWRSLYGVDFDRPAADADDSTIWDWAVRKALGAEKKKKEEAEIQRENNRWFRWHWKKSDATEEPPKVDYDSKLETALQQKESTGDGDNTQTDTEKIDDSEDIVEIKDESSKRTLPQFIFKRKDPKTGEYVRDKKGSELIHVLASRIDRYAADYETLAMVAAFYIDANADRNSKCTATILVDDRSGEGWPNSIAMKAVPLIGQIVTEIEKRHPERCKSVIICPLPLAMMVVWGAFKGDFSPEVNGMMEAYSGPSGIGSPLPQKLEAHVDDATLEFLDVCRTNLYVSEPKDEDHGKDNEE</sequence>
<dbReference type="EMBL" id="HBIX01004774">
    <property type="protein sequence ID" value="CAE0711055.1"/>
    <property type="molecule type" value="Transcribed_RNA"/>
</dbReference>
<protein>
    <recommendedName>
        <fullName evidence="2">CRAL-TRIO domain-containing protein</fullName>
    </recommendedName>
</protein>
<evidence type="ECO:0000259" key="2">
    <source>
        <dbReference type="PROSITE" id="PS50191"/>
    </source>
</evidence>
<evidence type="ECO:0000256" key="1">
    <source>
        <dbReference type="SAM" id="MobiDB-lite"/>
    </source>
</evidence>
<organism evidence="3">
    <name type="scientific">Pseudo-nitzschia australis</name>
    <dbReference type="NCBI Taxonomy" id="44445"/>
    <lineage>
        <taxon>Eukaryota</taxon>
        <taxon>Sar</taxon>
        <taxon>Stramenopiles</taxon>
        <taxon>Ochrophyta</taxon>
        <taxon>Bacillariophyta</taxon>
        <taxon>Bacillariophyceae</taxon>
        <taxon>Bacillariophycidae</taxon>
        <taxon>Bacillariales</taxon>
        <taxon>Bacillariaceae</taxon>
        <taxon>Pseudo-nitzschia</taxon>
    </lineage>
</organism>
<feature type="compositionally biased region" description="Polar residues" evidence="1">
    <location>
        <begin position="172"/>
        <end position="187"/>
    </location>
</feature>
<dbReference type="InterPro" id="IPR001251">
    <property type="entry name" value="CRAL-TRIO_dom"/>
</dbReference>
<dbReference type="InterPro" id="IPR036865">
    <property type="entry name" value="CRAL-TRIO_dom_sf"/>
</dbReference>
<reference evidence="3" key="1">
    <citation type="submission" date="2021-01" db="EMBL/GenBank/DDBJ databases">
        <authorList>
            <person name="Corre E."/>
            <person name="Pelletier E."/>
            <person name="Niang G."/>
            <person name="Scheremetjew M."/>
            <person name="Finn R."/>
            <person name="Kale V."/>
            <person name="Holt S."/>
            <person name="Cochrane G."/>
            <person name="Meng A."/>
            <person name="Brown T."/>
            <person name="Cohen L."/>
        </authorList>
    </citation>
    <scope>NUCLEOTIDE SEQUENCE</scope>
    <source>
        <strain evidence="3">10249 10 AB</strain>
    </source>
</reference>
<evidence type="ECO:0000313" key="3">
    <source>
        <dbReference type="EMBL" id="CAE0711055.1"/>
    </source>
</evidence>
<dbReference type="AlphaFoldDB" id="A0A7S4ACD7"/>
<feature type="region of interest" description="Disordered" evidence="1">
    <location>
        <begin position="172"/>
        <end position="193"/>
    </location>
</feature>
<dbReference type="PROSITE" id="PS50191">
    <property type="entry name" value="CRAL_TRIO"/>
    <property type="match status" value="1"/>
</dbReference>
<accession>A0A7S4ACD7</accession>